<feature type="non-terminal residue" evidence="1">
    <location>
        <position position="1"/>
    </location>
</feature>
<name>A0A813L8X2_POLGL</name>
<reference evidence="1" key="1">
    <citation type="submission" date="2021-02" db="EMBL/GenBank/DDBJ databases">
        <authorList>
            <person name="Dougan E. K."/>
            <person name="Rhodes N."/>
            <person name="Thang M."/>
            <person name="Chan C."/>
        </authorList>
    </citation>
    <scope>NUCLEOTIDE SEQUENCE</scope>
</reference>
<accession>A0A813L8X2</accession>
<dbReference type="EMBL" id="CAJNNW010033315">
    <property type="protein sequence ID" value="CAE8718130.1"/>
    <property type="molecule type" value="Genomic_DNA"/>
</dbReference>
<dbReference type="GO" id="GO:0003676">
    <property type="term" value="F:nucleic acid binding"/>
    <property type="evidence" value="ECO:0007669"/>
    <property type="project" value="InterPro"/>
</dbReference>
<sequence length="196" mass="21928">VLAALQLMKIRLQRLGFVIKRFHSDRGKEFDNRLVGQWCLNCDIYQSFAETEDHKSNGRCEAAVCQTKNKVRTLLLAAGCGPNLWPYAVTYADEQQQGSDKSTPPFGAAVMVRTRKQGRESDFNPRAAQGVYLCPLHNSTGALVMLDEDKVIYRTSAFVRLPVQPEVPTANFEADEIERGDPVIRLEALLASEEPD</sequence>
<dbReference type="AlphaFoldDB" id="A0A813L8X2"/>
<evidence type="ECO:0000313" key="2">
    <source>
        <dbReference type="Proteomes" id="UP000626109"/>
    </source>
</evidence>
<dbReference type="InterPro" id="IPR012337">
    <property type="entry name" value="RNaseH-like_sf"/>
</dbReference>
<gene>
    <name evidence="1" type="ORF">PGLA2088_LOCUS39910</name>
</gene>
<organism evidence="1 2">
    <name type="scientific">Polarella glacialis</name>
    <name type="common">Dinoflagellate</name>
    <dbReference type="NCBI Taxonomy" id="89957"/>
    <lineage>
        <taxon>Eukaryota</taxon>
        <taxon>Sar</taxon>
        <taxon>Alveolata</taxon>
        <taxon>Dinophyceae</taxon>
        <taxon>Suessiales</taxon>
        <taxon>Suessiaceae</taxon>
        <taxon>Polarella</taxon>
    </lineage>
</organism>
<feature type="non-terminal residue" evidence="1">
    <location>
        <position position="196"/>
    </location>
</feature>
<protein>
    <recommendedName>
        <fullName evidence="3">Integrase catalytic domain-containing protein</fullName>
    </recommendedName>
</protein>
<dbReference type="InterPro" id="IPR036397">
    <property type="entry name" value="RNaseH_sf"/>
</dbReference>
<dbReference type="Proteomes" id="UP000626109">
    <property type="component" value="Unassembled WGS sequence"/>
</dbReference>
<evidence type="ECO:0000313" key="1">
    <source>
        <dbReference type="EMBL" id="CAE8718130.1"/>
    </source>
</evidence>
<proteinExistence type="predicted"/>
<comment type="caution">
    <text evidence="1">The sequence shown here is derived from an EMBL/GenBank/DDBJ whole genome shotgun (WGS) entry which is preliminary data.</text>
</comment>
<dbReference type="SUPFAM" id="SSF53098">
    <property type="entry name" value="Ribonuclease H-like"/>
    <property type="match status" value="1"/>
</dbReference>
<dbReference type="Gene3D" id="3.30.420.10">
    <property type="entry name" value="Ribonuclease H-like superfamily/Ribonuclease H"/>
    <property type="match status" value="1"/>
</dbReference>
<evidence type="ECO:0008006" key="3">
    <source>
        <dbReference type="Google" id="ProtNLM"/>
    </source>
</evidence>